<feature type="signal peptide" evidence="1">
    <location>
        <begin position="1"/>
        <end position="18"/>
    </location>
</feature>
<protein>
    <recommendedName>
        <fullName evidence="4">Thioredoxin domain-containing protein</fullName>
    </recommendedName>
</protein>
<dbReference type="STRING" id="1117647.M5M_11075"/>
<gene>
    <name evidence="2" type="ordered locus">M5M_11075</name>
</gene>
<evidence type="ECO:0008006" key="4">
    <source>
        <dbReference type="Google" id="ProtNLM"/>
    </source>
</evidence>
<keyword evidence="3" id="KW-1185">Reference proteome</keyword>
<dbReference type="HOGENOM" id="CLU_1748402_0_0_6"/>
<accession>K4KZN0</accession>
<dbReference type="SUPFAM" id="SSF52833">
    <property type="entry name" value="Thioredoxin-like"/>
    <property type="match status" value="1"/>
</dbReference>
<dbReference type="InterPro" id="IPR036249">
    <property type="entry name" value="Thioredoxin-like_sf"/>
</dbReference>
<dbReference type="RefSeq" id="WP_015047556.1">
    <property type="nucleotide sequence ID" value="NC_018868.3"/>
</dbReference>
<dbReference type="Proteomes" id="UP000000466">
    <property type="component" value="Chromosome"/>
</dbReference>
<reference evidence="2 3" key="1">
    <citation type="journal article" date="2013" name="Genome Announc.">
        <title>Complete genome sequence of Simiduia agarivorans SA1(T), a marine bacterium able to degrade a variety of polysaccharides.</title>
        <authorList>
            <person name="Lin S.Y."/>
            <person name="Shieh W.Y."/>
            <person name="Chen J.S."/>
            <person name="Tang S.L."/>
        </authorList>
    </citation>
    <scope>NUCLEOTIDE SEQUENCE [LARGE SCALE GENOMIC DNA]</scope>
    <source>
        <strain evidence="3">DSM 21679 / JCM 13881 / BCRC 17597 / SA1</strain>
    </source>
</reference>
<proteinExistence type="predicted"/>
<feature type="chain" id="PRO_5003880973" description="Thioredoxin domain-containing protein" evidence="1">
    <location>
        <begin position="19"/>
        <end position="149"/>
    </location>
</feature>
<dbReference type="EMBL" id="CP003746">
    <property type="protein sequence ID" value="AFU99392.1"/>
    <property type="molecule type" value="Genomic_DNA"/>
</dbReference>
<evidence type="ECO:0000313" key="2">
    <source>
        <dbReference type="EMBL" id="AFU99392.1"/>
    </source>
</evidence>
<keyword evidence="1" id="KW-0732">Signal</keyword>
<name>K4KZN0_SIMAS</name>
<dbReference type="KEGG" id="saga:M5M_11075"/>
<dbReference type="AlphaFoldDB" id="K4KZN0"/>
<evidence type="ECO:0000313" key="3">
    <source>
        <dbReference type="Proteomes" id="UP000000466"/>
    </source>
</evidence>
<organism evidence="2 3">
    <name type="scientific">Simiduia agarivorans (strain DSM 21679 / JCM 13881 / BCRC 17597 / SA1)</name>
    <dbReference type="NCBI Taxonomy" id="1117647"/>
    <lineage>
        <taxon>Bacteria</taxon>
        <taxon>Pseudomonadati</taxon>
        <taxon>Pseudomonadota</taxon>
        <taxon>Gammaproteobacteria</taxon>
        <taxon>Cellvibrionales</taxon>
        <taxon>Cellvibrionaceae</taxon>
        <taxon>Simiduia</taxon>
    </lineage>
</organism>
<sequence>MRLFFLFIALSGAARLWADPAPNWILPDANDRSLTFYDDAHNRAAVLLFPGAHCRASCEQALGLWVEAANAQHAKVYWLSSSRQPAAAPAPATQLYNARVVARQYGALQEARVVLVNAAREKVWSGPAQSEPDAVLAVWQSQWLAGTSQ</sequence>
<evidence type="ECO:0000256" key="1">
    <source>
        <dbReference type="SAM" id="SignalP"/>
    </source>
</evidence>